<sequence length="566" mass="63649">MHPVLFIPHIIEDIFDFATQQTDGNESESSAPSAELAKYRLAWVCRVWRAVLAPRVFIDLYFYMQRSPYFKVVEDDIEYTKSSMRSMVEVVDGRFLYQTNMDLIPAHVQPRTVTVHLESGDLLSSSAVGYLTHTVFVQNSWPAVKELYIVVDEPDLSLFRDQVDYRPMERIVQAVLSQAPNVSAYMMESNELSGPLMNLQAAFGVHAINVTRLDLHTNGCDYSRLELPALADLTVHCETDVEIDMLPPFSAHKIQRLQVFNITPRVLYHMFAKAKVEGTVRYPQLEELAIELDSLMGDLGPPDLHHPVIRYEFPKLCSLHLKTSGQSTPNVYDVFANAPLKYLALSDVHFFDRIDVANLPSLVSVSLKRQAGEDYLLPQAIVNNLVVEPVSSLRHLTVGYMDNSAFKSCRFGCLSLRSLYIGGSVSAGVLESILGQLPALVDVGIGYWQTAQCKTTKLKTIRSRVDVGNQSMALNTSLARLEICAEHRSGRVGHRHRGVGWIVPVLARVPSLEKLSMYGWSPEDEEVATILQAVTDKRVCRHAKHFVDLLVCVKPSMENHLFEYAE</sequence>
<accession>A0A1Y1WCL7</accession>
<dbReference type="RefSeq" id="XP_040744798.1">
    <property type="nucleotide sequence ID" value="XM_040883230.1"/>
</dbReference>
<evidence type="ECO:0000313" key="2">
    <source>
        <dbReference type="Proteomes" id="UP000193922"/>
    </source>
</evidence>
<dbReference type="InterPro" id="IPR032675">
    <property type="entry name" value="LRR_dom_sf"/>
</dbReference>
<dbReference type="GeneID" id="63799878"/>
<gene>
    <name evidence="1" type="ORF">DL89DRAFT_122862</name>
</gene>
<comment type="caution">
    <text evidence="1">The sequence shown here is derived from an EMBL/GenBank/DDBJ whole genome shotgun (WGS) entry which is preliminary data.</text>
</comment>
<evidence type="ECO:0000313" key="1">
    <source>
        <dbReference type="EMBL" id="ORX71283.1"/>
    </source>
</evidence>
<dbReference type="AlphaFoldDB" id="A0A1Y1WCL7"/>
<organism evidence="1 2">
    <name type="scientific">Linderina pennispora</name>
    <dbReference type="NCBI Taxonomy" id="61395"/>
    <lineage>
        <taxon>Eukaryota</taxon>
        <taxon>Fungi</taxon>
        <taxon>Fungi incertae sedis</taxon>
        <taxon>Zoopagomycota</taxon>
        <taxon>Kickxellomycotina</taxon>
        <taxon>Kickxellomycetes</taxon>
        <taxon>Kickxellales</taxon>
        <taxon>Kickxellaceae</taxon>
        <taxon>Linderina</taxon>
    </lineage>
</organism>
<reference evidence="1 2" key="1">
    <citation type="submission" date="2016-07" db="EMBL/GenBank/DDBJ databases">
        <title>Pervasive Adenine N6-methylation of Active Genes in Fungi.</title>
        <authorList>
            <consortium name="DOE Joint Genome Institute"/>
            <person name="Mondo S.J."/>
            <person name="Dannebaum R.O."/>
            <person name="Kuo R.C."/>
            <person name="Labutti K."/>
            <person name="Haridas S."/>
            <person name="Kuo A."/>
            <person name="Salamov A."/>
            <person name="Ahrendt S.R."/>
            <person name="Lipzen A."/>
            <person name="Sullivan W."/>
            <person name="Andreopoulos W.B."/>
            <person name="Clum A."/>
            <person name="Lindquist E."/>
            <person name="Daum C."/>
            <person name="Ramamoorthy G.K."/>
            <person name="Gryganskyi A."/>
            <person name="Culley D."/>
            <person name="Magnuson J.K."/>
            <person name="James T.Y."/>
            <person name="O'Malley M.A."/>
            <person name="Stajich J.E."/>
            <person name="Spatafora J.W."/>
            <person name="Visel A."/>
            <person name="Grigoriev I.V."/>
        </authorList>
    </citation>
    <scope>NUCLEOTIDE SEQUENCE [LARGE SCALE GENOMIC DNA]</scope>
    <source>
        <strain evidence="1 2">ATCC 12442</strain>
    </source>
</reference>
<dbReference type="Proteomes" id="UP000193922">
    <property type="component" value="Unassembled WGS sequence"/>
</dbReference>
<dbReference type="EMBL" id="MCFD01000004">
    <property type="protein sequence ID" value="ORX71283.1"/>
    <property type="molecule type" value="Genomic_DNA"/>
</dbReference>
<evidence type="ECO:0008006" key="3">
    <source>
        <dbReference type="Google" id="ProtNLM"/>
    </source>
</evidence>
<dbReference type="OrthoDB" id="10468951at2759"/>
<protein>
    <recommendedName>
        <fullName evidence="3">F-box domain-containing protein</fullName>
    </recommendedName>
</protein>
<proteinExistence type="predicted"/>
<name>A0A1Y1WCL7_9FUNG</name>
<dbReference type="SUPFAM" id="SSF52047">
    <property type="entry name" value="RNI-like"/>
    <property type="match status" value="1"/>
</dbReference>
<dbReference type="Gene3D" id="3.80.10.10">
    <property type="entry name" value="Ribonuclease Inhibitor"/>
    <property type="match status" value="1"/>
</dbReference>
<keyword evidence="2" id="KW-1185">Reference proteome</keyword>